<accession>A0A1H7L9E7</accession>
<organism evidence="1 2">
    <name type="scientific">Ruminococcus albus</name>
    <dbReference type="NCBI Taxonomy" id="1264"/>
    <lineage>
        <taxon>Bacteria</taxon>
        <taxon>Bacillati</taxon>
        <taxon>Bacillota</taxon>
        <taxon>Clostridia</taxon>
        <taxon>Eubacteriales</taxon>
        <taxon>Oscillospiraceae</taxon>
        <taxon>Ruminococcus</taxon>
    </lineage>
</organism>
<dbReference type="RefSeq" id="WP_074833486.1">
    <property type="nucleotide sequence ID" value="NZ_FOAT01000008.1"/>
</dbReference>
<dbReference type="Gene3D" id="3.80.10.10">
    <property type="entry name" value="Ribonuclease Inhibitor"/>
    <property type="match status" value="1"/>
</dbReference>
<dbReference type="AlphaFoldDB" id="A0A1H7L9E7"/>
<protein>
    <recommendedName>
        <fullName evidence="3">Leucine rich repeat-containing protein</fullName>
    </recommendedName>
</protein>
<name>A0A1H7L9E7_RUMAL</name>
<reference evidence="1 2" key="1">
    <citation type="submission" date="2016-10" db="EMBL/GenBank/DDBJ databases">
        <authorList>
            <person name="de Groot N.N."/>
        </authorList>
    </citation>
    <scope>NUCLEOTIDE SEQUENCE [LARGE SCALE GENOMIC DNA]</scope>
    <source>
        <strain evidence="1 2">KH2T6</strain>
    </source>
</reference>
<gene>
    <name evidence="1" type="ORF">SAMN05216469_10896</name>
</gene>
<evidence type="ECO:0008006" key="3">
    <source>
        <dbReference type="Google" id="ProtNLM"/>
    </source>
</evidence>
<dbReference type="Proteomes" id="UP000186015">
    <property type="component" value="Unassembled WGS sequence"/>
</dbReference>
<dbReference type="EMBL" id="FOAT01000008">
    <property type="protein sequence ID" value="SEK95115.1"/>
    <property type="molecule type" value="Genomic_DNA"/>
</dbReference>
<sequence>MNTKHIITDKDYYICDGDKVRFIEDEGTIWLVGDYKNPGTGIKDLYIPNTINGKPVDTIEGEIIDYKKDLRSFIVEDDNEYFRLYEGGLYSKDMTEMYFMPPKYEGKVFFVPEGVKLICDTAIFVNTLETLVIPEGCTRMIEYSASALKNLKRVYIPKSMEFIGFKAFNFTTPQEVFYGGSEDDKAKIDFCDEGFNAGLLDAEWHYNCRIPKSPDEIMLLY</sequence>
<evidence type="ECO:0000313" key="1">
    <source>
        <dbReference type="EMBL" id="SEK95115.1"/>
    </source>
</evidence>
<dbReference type="InterPro" id="IPR032675">
    <property type="entry name" value="LRR_dom_sf"/>
</dbReference>
<dbReference type="OrthoDB" id="1818788at2"/>
<evidence type="ECO:0000313" key="2">
    <source>
        <dbReference type="Proteomes" id="UP000186015"/>
    </source>
</evidence>
<proteinExistence type="predicted"/>